<organism evidence="1 2">
    <name type="scientific">Dentiscutata erythropus</name>
    <dbReference type="NCBI Taxonomy" id="1348616"/>
    <lineage>
        <taxon>Eukaryota</taxon>
        <taxon>Fungi</taxon>
        <taxon>Fungi incertae sedis</taxon>
        <taxon>Mucoromycota</taxon>
        <taxon>Glomeromycotina</taxon>
        <taxon>Glomeromycetes</taxon>
        <taxon>Diversisporales</taxon>
        <taxon>Gigasporaceae</taxon>
        <taxon>Dentiscutata</taxon>
    </lineage>
</organism>
<protein>
    <submittedName>
        <fullName evidence="1">16889_t:CDS:1</fullName>
    </submittedName>
</protein>
<reference evidence="1" key="1">
    <citation type="submission" date="2021-06" db="EMBL/GenBank/DDBJ databases">
        <authorList>
            <person name="Kallberg Y."/>
            <person name="Tangrot J."/>
            <person name="Rosling A."/>
        </authorList>
    </citation>
    <scope>NUCLEOTIDE SEQUENCE</scope>
    <source>
        <strain evidence="1">MA453B</strain>
    </source>
</reference>
<comment type="caution">
    <text evidence="1">The sequence shown here is derived from an EMBL/GenBank/DDBJ whole genome shotgun (WGS) entry which is preliminary data.</text>
</comment>
<evidence type="ECO:0000313" key="1">
    <source>
        <dbReference type="EMBL" id="CAG8443374.1"/>
    </source>
</evidence>
<evidence type="ECO:0000313" key="2">
    <source>
        <dbReference type="Proteomes" id="UP000789405"/>
    </source>
</evidence>
<keyword evidence="2" id="KW-1185">Reference proteome</keyword>
<proteinExistence type="predicted"/>
<sequence length="39" mass="4529">MLDIIEISQNVKSRNIPEITRSIVLFIAIPEGFKNKNMR</sequence>
<gene>
    <name evidence="1" type="ORF">DERYTH_LOCUS25</name>
</gene>
<dbReference type="AlphaFoldDB" id="A0A9N8V7Y3"/>
<name>A0A9N8V7Y3_9GLOM</name>
<dbReference type="EMBL" id="CAJVPY010000005">
    <property type="protein sequence ID" value="CAG8443374.1"/>
    <property type="molecule type" value="Genomic_DNA"/>
</dbReference>
<dbReference type="Proteomes" id="UP000789405">
    <property type="component" value="Unassembled WGS sequence"/>
</dbReference>
<accession>A0A9N8V7Y3</accession>